<sequence>MESLAKTSKFGSKHVGRLACSSEKAVATTAAQAKEGTETSTEMAETLDLFWEGNNVGWKRGGGMRKEKEREKE</sequence>
<proteinExistence type="predicted"/>
<dbReference type="EMBL" id="OIVN01002303">
    <property type="protein sequence ID" value="SPD02436.1"/>
    <property type="molecule type" value="Genomic_DNA"/>
</dbReference>
<gene>
    <name evidence="1" type="ORF">FSB_LOCUS30318</name>
    <name evidence="2" type="ORF">FSB_LOCUS57103</name>
</gene>
<evidence type="ECO:0000313" key="2">
    <source>
        <dbReference type="EMBL" id="SPD29221.1"/>
    </source>
</evidence>
<protein>
    <submittedName>
        <fullName evidence="2">Uncharacterized protein</fullName>
    </submittedName>
</protein>
<evidence type="ECO:0000313" key="1">
    <source>
        <dbReference type="EMBL" id="SPD02436.1"/>
    </source>
</evidence>
<accession>A0A2N9IYT3</accession>
<reference evidence="2" key="1">
    <citation type="submission" date="2018-02" db="EMBL/GenBank/DDBJ databases">
        <authorList>
            <person name="Cohen D.B."/>
            <person name="Kent A.D."/>
        </authorList>
    </citation>
    <scope>NUCLEOTIDE SEQUENCE</scope>
</reference>
<dbReference type="AlphaFoldDB" id="A0A2N9IYT3"/>
<dbReference type="EMBL" id="OIVN01006263">
    <property type="protein sequence ID" value="SPD29221.1"/>
    <property type="molecule type" value="Genomic_DNA"/>
</dbReference>
<name>A0A2N9IYT3_FAGSY</name>
<organism evidence="2">
    <name type="scientific">Fagus sylvatica</name>
    <name type="common">Beechnut</name>
    <dbReference type="NCBI Taxonomy" id="28930"/>
    <lineage>
        <taxon>Eukaryota</taxon>
        <taxon>Viridiplantae</taxon>
        <taxon>Streptophyta</taxon>
        <taxon>Embryophyta</taxon>
        <taxon>Tracheophyta</taxon>
        <taxon>Spermatophyta</taxon>
        <taxon>Magnoliopsida</taxon>
        <taxon>eudicotyledons</taxon>
        <taxon>Gunneridae</taxon>
        <taxon>Pentapetalae</taxon>
        <taxon>rosids</taxon>
        <taxon>fabids</taxon>
        <taxon>Fagales</taxon>
        <taxon>Fagaceae</taxon>
        <taxon>Fagus</taxon>
    </lineage>
</organism>